<protein>
    <submittedName>
        <fullName evidence="2">Uncharacterized protein</fullName>
    </submittedName>
</protein>
<evidence type="ECO:0000313" key="2">
    <source>
        <dbReference type="EMBL" id="KKL23287.1"/>
    </source>
</evidence>
<feature type="region of interest" description="Disordered" evidence="1">
    <location>
        <begin position="1"/>
        <end position="55"/>
    </location>
</feature>
<accession>A0A0F9CAA9</accession>
<comment type="caution">
    <text evidence="2">The sequence shown here is derived from an EMBL/GenBank/DDBJ whole genome shotgun (WGS) entry which is preliminary data.</text>
</comment>
<name>A0A0F9CAA9_9ZZZZ</name>
<feature type="non-terminal residue" evidence="2">
    <location>
        <position position="1"/>
    </location>
</feature>
<sequence length="55" mass="6134">KRFMVAVTSTSRGRHTGERKVVETLSPDSPKSQRKGKNAACEGREEKGKRARYNG</sequence>
<reference evidence="2" key="1">
    <citation type="journal article" date="2015" name="Nature">
        <title>Complex archaea that bridge the gap between prokaryotes and eukaryotes.</title>
        <authorList>
            <person name="Spang A."/>
            <person name="Saw J.H."/>
            <person name="Jorgensen S.L."/>
            <person name="Zaremba-Niedzwiedzka K."/>
            <person name="Martijn J."/>
            <person name="Lind A.E."/>
            <person name="van Eijk R."/>
            <person name="Schleper C."/>
            <person name="Guy L."/>
            <person name="Ettema T.J."/>
        </authorList>
    </citation>
    <scope>NUCLEOTIDE SEQUENCE</scope>
</reference>
<dbReference type="EMBL" id="LAZR01037027">
    <property type="protein sequence ID" value="KKL23287.1"/>
    <property type="molecule type" value="Genomic_DNA"/>
</dbReference>
<organism evidence="2">
    <name type="scientific">marine sediment metagenome</name>
    <dbReference type="NCBI Taxonomy" id="412755"/>
    <lineage>
        <taxon>unclassified sequences</taxon>
        <taxon>metagenomes</taxon>
        <taxon>ecological metagenomes</taxon>
    </lineage>
</organism>
<evidence type="ECO:0000256" key="1">
    <source>
        <dbReference type="SAM" id="MobiDB-lite"/>
    </source>
</evidence>
<proteinExistence type="predicted"/>
<gene>
    <name evidence="2" type="ORF">LCGC14_2426860</name>
</gene>
<dbReference type="AlphaFoldDB" id="A0A0F9CAA9"/>